<feature type="transmembrane region" description="Helical" evidence="1">
    <location>
        <begin position="12"/>
        <end position="33"/>
    </location>
</feature>
<keyword evidence="4" id="KW-1185">Reference proteome</keyword>
<evidence type="ECO:0000259" key="2">
    <source>
        <dbReference type="Pfam" id="PF25319"/>
    </source>
</evidence>
<dbReference type="EMBL" id="CP050321">
    <property type="protein sequence ID" value="QIR25678.1"/>
    <property type="molecule type" value="Genomic_DNA"/>
</dbReference>
<protein>
    <recommendedName>
        <fullName evidence="2">DNA utilization protein HofO C-terminal domain-containing protein</fullName>
    </recommendedName>
</protein>
<keyword evidence="1" id="KW-0472">Membrane</keyword>
<accession>A0A6G9RFY4</accession>
<keyword evidence="1" id="KW-0812">Transmembrane</keyword>
<keyword evidence="1" id="KW-1133">Transmembrane helix</keyword>
<proteinExistence type="predicted"/>
<dbReference type="Proteomes" id="UP000503580">
    <property type="component" value="Chromosome"/>
</dbReference>
<evidence type="ECO:0000313" key="3">
    <source>
        <dbReference type="EMBL" id="QIR25678.1"/>
    </source>
</evidence>
<organism evidence="3 4">
    <name type="scientific">Kluyvera genomosp. 3</name>
    <dbReference type="NCBI Taxonomy" id="2774055"/>
    <lineage>
        <taxon>Bacteria</taxon>
        <taxon>Pseudomonadati</taxon>
        <taxon>Pseudomonadota</taxon>
        <taxon>Gammaproteobacteria</taxon>
        <taxon>Enterobacterales</taxon>
        <taxon>Enterobacteriaceae</taxon>
        <taxon>Kluyvera</taxon>
    </lineage>
</organism>
<reference evidence="3 4" key="1">
    <citation type="submission" date="2020-02" db="EMBL/GenBank/DDBJ databases">
        <title>Whole genome PO2S7.</title>
        <authorList>
            <person name="Singha K.M."/>
        </authorList>
    </citation>
    <scope>NUCLEOTIDE SEQUENCE [LARGE SCALE GENOMIC DNA]</scope>
    <source>
        <strain evidence="3 4">PO2S7</strain>
    </source>
</reference>
<dbReference type="InterPro" id="IPR057522">
    <property type="entry name" value="HofO_C"/>
</dbReference>
<dbReference type="RefSeq" id="WP_167574912.1">
    <property type="nucleotide sequence ID" value="NZ_CP050321.1"/>
</dbReference>
<dbReference type="AlphaFoldDB" id="A0A6G9RFY4"/>
<name>A0A6G9RFY4_9ENTR</name>
<sequence length="154" mass="17062">MRLPDGWRAVSMLNALRIAGIMAVLVGIGLCFYRMTQISLTLEKEREARQRQHALYVAGWHRLMSLPRQQAGVESPVPPSVAFSPAAFQRAGARLVSWQPSDKGGELVLDTPWPLVADTFSLLAERDMQVAAFALAGENGTLRFTVRLVHDHEP</sequence>
<feature type="domain" description="DNA utilization protein HofO C-terminal" evidence="2">
    <location>
        <begin position="83"/>
        <end position="152"/>
    </location>
</feature>
<gene>
    <name evidence="3" type="ORF">GY169_02180</name>
</gene>
<evidence type="ECO:0000256" key="1">
    <source>
        <dbReference type="SAM" id="Phobius"/>
    </source>
</evidence>
<evidence type="ECO:0000313" key="4">
    <source>
        <dbReference type="Proteomes" id="UP000503580"/>
    </source>
</evidence>
<dbReference type="Pfam" id="PF25319">
    <property type="entry name" value="HofO"/>
    <property type="match status" value="1"/>
</dbReference>
<dbReference type="KEGG" id="kgn:GY169_02180"/>